<evidence type="ECO:0000256" key="4">
    <source>
        <dbReference type="ARBA" id="ARBA00022989"/>
    </source>
</evidence>
<reference evidence="8" key="1">
    <citation type="submission" date="2014-07" db="EMBL/GenBank/DDBJ databases">
        <title>Genome sequencing of plant-pathogenic Streptomyces species.</title>
        <authorList>
            <person name="Harrison J."/>
            <person name="Sapp M."/>
            <person name="Thwaites R."/>
            <person name="Studholme D.J."/>
        </authorList>
    </citation>
    <scope>NUCLEOTIDE SEQUENCE [LARGE SCALE GENOMIC DNA]</scope>
    <source>
        <strain evidence="8">NCPPB 4445</strain>
    </source>
</reference>
<evidence type="ECO:0000256" key="6">
    <source>
        <dbReference type="SAM" id="Phobius"/>
    </source>
</evidence>
<organism evidence="7 8">
    <name type="scientific">Streptomyces acidiscabies</name>
    <dbReference type="NCBI Taxonomy" id="42234"/>
    <lineage>
        <taxon>Bacteria</taxon>
        <taxon>Bacillati</taxon>
        <taxon>Actinomycetota</taxon>
        <taxon>Actinomycetes</taxon>
        <taxon>Kitasatosporales</taxon>
        <taxon>Streptomycetaceae</taxon>
        <taxon>Streptomyces</taxon>
    </lineage>
</organism>
<comment type="subcellular location">
    <subcellularLocation>
        <location evidence="1">Cell membrane</location>
        <topology evidence="1">Multi-pass membrane protein</topology>
    </subcellularLocation>
</comment>
<evidence type="ECO:0000313" key="7">
    <source>
        <dbReference type="EMBL" id="KND28490.1"/>
    </source>
</evidence>
<feature type="transmembrane region" description="Helical" evidence="6">
    <location>
        <begin position="81"/>
        <end position="102"/>
    </location>
</feature>
<dbReference type="RefSeq" id="WP_050373915.1">
    <property type="nucleotide sequence ID" value="NZ_KQ257831.1"/>
</dbReference>
<evidence type="ECO:0000256" key="1">
    <source>
        <dbReference type="ARBA" id="ARBA00004651"/>
    </source>
</evidence>
<evidence type="ECO:0000256" key="2">
    <source>
        <dbReference type="ARBA" id="ARBA00022475"/>
    </source>
</evidence>
<name>A0A0L0JSQ9_9ACTN</name>
<keyword evidence="2" id="KW-1003">Cell membrane</keyword>
<evidence type="ECO:0000256" key="3">
    <source>
        <dbReference type="ARBA" id="ARBA00022692"/>
    </source>
</evidence>
<keyword evidence="4 6" id="KW-1133">Transmembrane helix</keyword>
<dbReference type="InterPro" id="IPR052425">
    <property type="entry name" value="Uncharacterized_MFS-type"/>
</dbReference>
<evidence type="ECO:0000313" key="8">
    <source>
        <dbReference type="Proteomes" id="UP000037151"/>
    </source>
</evidence>
<proteinExistence type="predicted"/>
<gene>
    <name evidence="7" type="ORF">IQ63_33250</name>
</gene>
<dbReference type="GO" id="GO:0005886">
    <property type="term" value="C:plasma membrane"/>
    <property type="evidence" value="ECO:0007669"/>
    <property type="project" value="UniProtKB-SubCell"/>
</dbReference>
<sequence>MDGSTARAPLTGLGFTDTASVAVAGALLWGAATGIQESTPRAAVADLVPGELRATAYGLFAGVVGVASPAGGAMVGGLYSYSIPVLITVVVVTRVLAVLLLAGSPPSSPRSP</sequence>
<accession>A0A0L0JSQ9</accession>
<dbReference type="PATRIC" id="fig|42234.21.peg.6846"/>
<evidence type="ECO:0008006" key="9">
    <source>
        <dbReference type="Google" id="ProtNLM"/>
    </source>
</evidence>
<evidence type="ECO:0000256" key="5">
    <source>
        <dbReference type="ARBA" id="ARBA00023136"/>
    </source>
</evidence>
<dbReference type="AlphaFoldDB" id="A0A0L0JSQ9"/>
<dbReference type="SUPFAM" id="SSF103473">
    <property type="entry name" value="MFS general substrate transporter"/>
    <property type="match status" value="1"/>
</dbReference>
<keyword evidence="3 6" id="KW-0812">Transmembrane</keyword>
<protein>
    <recommendedName>
        <fullName evidence="9">Major Facilitator Superfamily protein</fullName>
    </recommendedName>
</protein>
<dbReference type="InterPro" id="IPR036259">
    <property type="entry name" value="MFS_trans_sf"/>
</dbReference>
<dbReference type="Gene3D" id="1.20.1250.20">
    <property type="entry name" value="MFS general substrate transporter like domains"/>
    <property type="match status" value="1"/>
</dbReference>
<dbReference type="PANTHER" id="PTHR42688">
    <property type="entry name" value="CONSERVED PROTEIN"/>
    <property type="match status" value="1"/>
</dbReference>
<comment type="caution">
    <text evidence="7">The sequence shown here is derived from an EMBL/GenBank/DDBJ whole genome shotgun (WGS) entry which is preliminary data.</text>
</comment>
<dbReference type="EMBL" id="JPPY01000188">
    <property type="protein sequence ID" value="KND28490.1"/>
    <property type="molecule type" value="Genomic_DNA"/>
</dbReference>
<keyword evidence="5 6" id="KW-0472">Membrane</keyword>
<feature type="transmembrane region" description="Helical" evidence="6">
    <location>
        <begin position="12"/>
        <end position="35"/>
    </location>
</feature>
<dbReference type="Proteomes" id="UP000037151">
    <property type="component" value="Unassembled WGS sequence"/>
</dbReference>
<dbReference type="PANTHER" id="PTHR42688:SF1">
    <property type="entry name" value="BLR5212 PROTEIN"/>
    <property type="match status" value="1"/>
</dbReference>
<feature type="transmembrane region" description="Helical" evidence="6">
    <location>
        <begin position="56"/>
        <end position="75"/>
    </location>
</feature>